<evidence type="ECO:0000313" key="1">
    <source>
        <dbReference type="EMBL" id="RXK59186.1"/>
    </source>
</evidence>
<comment type="caution">
    <text evidence="1">The sequence shown here is derived from an EMBL/GenBank/DDBJ whole genome shotgun (WGS) entry which is preliminary data.</text>
</comment>
<protein>
    <recommendedName>
        <fullName evidence="3">Lipoprotein</fullName>
    </recommendedName>
</protein>
<dbReference type="EMBL" id="SDHW01000004">
    <property type="protein sequence ID" value="RXK59186.1"/>
    <property type="molecule type" value="Genomic_DNA"/>
</dbReference>
<sequence>MKLKHSILFVLLTLLGCKQTATDLHNGEYVSSEEHSKQALEESIIIKGNKATLRMRSLFNRSKLTKSTYLCLHYPDRVDLHFSKRRPISIPVNKDGNLIWDEKVFIKQIPLIIQPMPIPEAFLEAME</sequence>
<reference evidence="1 2" key="1">
    <citation type="submission" date="2019-01" db="EMBL/GenBank/DDBJ databases">
        <title>Lacibacter sp. strain TTM-7.</title>
        <authorList>
            <person name="Chen W.-M."/>
        </authorList>
    </citation>
    <scope>NUCLEOTIDE SEQUENCE [LARGE SCALE GENOMIC DNA]</scope>
    <source>
        <strain evidence="1 2">TTM-7</strain>
    </source>
</reference>
<dbReference type="Proteomes" id="UP000290204">
    <property type="component" value="Unassembled WGS sequence"/>
</dbReference>
<dbReference type="RefSeq" id="WP_129131490.1">
    <property type="nucleotide sequence ID" value="NZ_SDHW01000004.1"/>
</dbReference>
<proteinExistence type="predicted"/>
<accession>A0A4Q1CH09</accession>
<evidence type="ECO:0000313" key="2">
    <source>
        <dbReference type="Proteomes" id="UP000290204"/>
    </source>
</evidence>
<name>A0A4Q1CH09_9BACT</name>
<dbReference type="PROSITE" id="PS51257">
    <property type="entry name" value="PROKAR_LIPOPROTEIN"/>
    <property type="match status" value="1"/>
</dbReference>
<dbReference type="AlphaFoldDB" id="A0A4Q1CH09"/>
<gene>
    <name evidence="1" type="ORF">ESA94_13680</name>
</gene>
<keyword evidence="2" id="KW-1185">Reference proteome</keyword>
<organism evidence="1 2">
    <name type="scientific">Lacibacter luteus</name>
    <dbReference type="NCBI Taxonomy" id="2508719"/>
    <lineage>
        <taxon>Bacteria</taxon>
        <taxon>Pseudomonadati</taxon>
        <taxon>Bacteroidota</taxon>
        <taxon>Chitinophagia</taxon>
        <taxon>Chitinophagales</taxon>
        <taxon>Chitinophagaceae</taxon>
        <taxon>Lacibacter</taxon>
    </lineage>
</organism>
<evidence type="ECO:0008006" key="3">
    <source>
        <dbReference type="Google" id="ProtNLM"/>
    </source>
</evidence>